<dbReference type="InterPro" id="IPR000999">
    <property type="entry name" value="RNase_III_dom"/>
</dbReference>
<dbReference type="PROSITE" id="PS51192">
    <property type="entry name" value="HELICASE_ATP_BIND_1"/>
    <property type="match status" value="1"/>
</dbReference>
<dbReference type="GO" id="GO:0003677">
    <property type="term" value="F:DNA binding"/>
    <property type="evidence" value="ECO:0007669"/>
    <property type="project" value="InterPro"/>
</dbReference>
<dbReference type="InterPro" id="IPR036085">
    <property type="entry name" value="PAZ_dom_sf"/>
</dbReference>
<proteinExistence type="inferred from homology"/>
<comment type="caution">
    <text evidence="24">The sequence shown here is derived from an EMBL/GenBank/DDBJ whole genome shotgun (WGS) entry which is preliminary data.</text>
</comment>
<evidence type="ECO:0000256" key="2">
    <source>
        <dbReference type="ARBA" id="ARBA00001946"/>
    </source>
</evidence>
<dbReference type="GO" id="GO:0004525">
    <property type="term" value="F:ribonuclease III activity"/>
    <property type="evidence" value="ECO:0007669"/>
    <property type="project" value="InterPro"/>
</dbReference>
<evidence type="ECO:0000256" key="9">
    <source>
        <dbReference type="ARBA" id="ARBA00022801"/>
    </source>
</evidence>
<dbReference type="InterPro" id="IPR014001">
    <property type="entry name" value="Helicase_ATP-bd"/>
</dbReference>
<evidence type="ECO:0000259" key="19">
    <source>
        <dbReference type="PROSITE" id="PS50142"/>
    </source>
</evidence>
<dbReference type="SUPFAM" id="SSF54768">
    <property type="entry name" value="dsRNA-binding domain-like"/>
    <property type="match status" value="1"/>
</dbReference>
<dbReference type="SMART" id="SM00535">
    <property type="entry name" value="RIBOc"/>
    <property type="match status" value="2"/>
</dbReference>
<comment type="similarity">
    <text evidence="17 18">Belongs to the helicase family. Dicer subfamily.</text>
</comment>
<dbReference type="Pfam" id="PF02170">
    <property type="entry name" value="PAZ"/>
    <property type="match status" value="1"/>
</dbReference>
<keyword evidence="9" id="KW-0378">Hydrolase</keyword>
<dbReference type="Gene3D" id="3.30.160.380">
    <property type="entry name" value="Dicer dimerisation domain"/>
    <property type="match status" value="1"/>
</dbReference>
<keyword evidence="4" id="KW-0540">Nuclease</keyword>
<dbReference type="SMART" id="SM00949">
    <property type="entry name" value="PAZ"/>
    <property type="match status" value="1"/>
</dbReference>
<dbReference type="GO" id="GO:0004386">
    <property type="term" value="F:helicase activity"/>
    <property type="evidence" value="ECO:0007669"/>
    <property type="project" value="UniProtKB-KW"/>
</dbReference>
<evidence type="ECO:0000256" key="5">
    <source>
        <dbReference type="ARBA" id="ARBA00022723"/>
    </source>
</evidence>
<dbReference type="PROSITE" id="PS50142">
    <property type="entry name" value="RNASE_3_2"/>
    <property type="match status" value="2"/>
</dbReference>
<evidence type="ECO:0000259" key="20">
    <source>
        <dbReference type="PROSITE" id="PS50821"/>
    </source>
</evidence>
<dbReference type="GO" id="GO:0046872">
    <property type="term" value="F:metal ion binding"/>
    <property type="evidence" value="ECO:0007669"/>
    <property type="project" value="UniProtKB-KW"/>
</dbReference>
<dbReference type="FunFam" id="3.30.160.380:FF:000001">
    <property type="entry name" value="Endoribonuclease dicer-like 1"/>
    <property type="match status" value="1"/>
</dbReference>
<dbReference type="EMBL" id="JBAMMX010000028">
    <property type="protein sequence ID" value="KAK6911762.1"/>
    <property type="molecule type" value="Genomic_DNA"/>
</dbReference>
<name>A0AAN8YT59_9MAGN</name>
<keyword evidence="12" id="KW-0460">Magnesium</keyword>
<dbReference type="InterPro" id="IPR001650">
    <property type="entry name" value="Helicase_C-like"/>
</dbReference>
<dbReference type="FunFam" id="3.40.50.300:FF:000420">
    <property type="entry name" value="Endoribonuclease dicer-like 1"/>
    <property type="match status" value="1"/>
</dbReference>
<keyword evidence="11" id="KW-0067">ATP-binding</keyword>
<keyword evidence="14" id="KW-0943">RNA-mediated gene silencing</keyword>
<evidence type="ECO:0000259" key="22">
    <source>
        <dbReference type="PROSITE" id="PS51194"/>
    </source>
</evidence>
<accession>A0AAN8YT59</accession>
<dbReference type="InterPro" id="IPR036389">
    <property type="entry name" value="RNase_III_sf"/>
</dbReference>
<keyword evidence="6" id="KW-0677">Repeat</keyword>
<dbReference type="PROSITE" id="PS00517">
    <property type="entry name" value="RNASE_3_1"/>
    <property type="match status" value="1"/>
</dbReference>
<keyword evidence="7" id="KW-0547">Nucleotide-binding</keyword>
<feature type="domain" description="RNase III" evidence="19">
    <location>
        <begin position="1111"/>
        <end position="1258"/>
    </location>
</feature>
<dbReference type="FunFam" id="1.10.1520.10:FF:000004">
    <property type="entry name" value="Endoribonuclease dicer-like 1"/>
    <property type="match status" value="1"/>
</dbReference>
<evidence type="ECO:0000256" key="12">
    <source>
        <dbReference type="ARBA" id="ARBA00022842"/>
    </source>
</evidence>
<dbReference type="GO" id="GO:0005634">
    <property type="term" value="C:nucleus"/>
    <property type="evidence" value="ECO:0007669"/>
    <property type="project" value="UniProtKB-SubCell"/>
</dbReference>
<evidence type="ECO:0000256" key="4">
    <source>
        <dbReference type="ARBA" id="ARBA00022722"/>
    </source>
</evidence>
<evidence type="ECO:0000259" key="23">
    <source>
        <dbReference type="PROSITE" id="PS51327"/>
    </source>
</evidence>
<gene>
    <name evidence="24" type="ORF">RJ641_023855</name>
</gene>
<feature type="domain" description="Helicase ATP-binding" evidence="21">
    <location>
        <begin position="1"/>
        <end position="155"/>
    </location>
</feature>
<comment type="cofactor">
    <cofactor evidence="2">
        <name>Mg(2+)</name>
        <dbReference type="ChEBI" id="CHEBI:18420"/>
    </cofactor>
</comment>
<dbReference type="CDD" id="cd00593">
    <property type="entry name" value="RIBOc"/>
    <property type="match status" value="2"/>
</dbReference>
<evidence type="ECO:0000313" key="25">
    <source>
        <dbReference type="Proteomes" id="UP001370490"/>
    </source>
</evidence>
<evidence type="ECO:0000256" key="8">
    <source>
        <dbReference type="ARBA" id="ARBA00022759"/>
    </source>
</evidence>
<keyword evidence="15" id="KW-0464">Manganese</keyword>
<dbReference type="SMART" id="SM00490">
    <property type="entry name" value="HELICc"/>
    <property type="match status" value="1"/>
</dbReference>
<dbReference type="GO" id="GO:0030422">
    <property type="term" value="P:siRNA processing"/>
    <property type="evidence" value="ECO:0007669"/>
    <property type="project" value="TreeGrafter"/>
</dbReference>
<dbReference type="InterPro" id="IPR027417">
    <property type="entry name" value="P-loop_NTPase"/>
</dbReference>
<keyword evidence="8" id="KW-0255">Endonuclease</keyword>
<evidence type="ECO:0000256" key="10">
    <source>
        <dbReference type="ARBA" id="ARBA00022806"/>
    </source>
</evidence>
<evidence type="ECO:0000256" key="1">
    <source>
        <dbReference type="ARBA" id="ARBA00001936"/>
    </source>
</evidence>
<evidence type="ECO:0000256" key="15">
    <source>
        <dbReference type="ARBA" id="ARBA00023211"/>
    </source>
</evidence>
<dbReference type="InterPro" id="IPR006935">
    <property type="entry name" value="Helicase/UvrB_N"/>
</dbReference>
<dbReference type="PANTHER" id="PTHR14950">
    <property type="entry name" value="DICER-RELATED"/>
    <property type="match status" value="1"/>
</dbReference>
<evidence type="ECO:0000256" key="13">
    <source>
        <dbReference type="ARBA" id="ARBA00022884"/>
    </source>
</evidence>
<organism evidence="24 25">
    <name type="scientific">Dillenia turbinata</name>
    <dbReference type="NCBI Taxonomy" id="194707"/>
    <lineage>
        <taxon>Eukaryota</taxon>
        <taxon>Viridiplantae</taxon>
        <taxon>Streptophyta</taxon>
        <taxon>Embryophyta</taxon>
        <taxon>Tracheophyta</taxon>
        <taxon>Spermatophyta</taxon>
        <taxon>Magnoliopsida</taxon>
        <taxon>eudicotyledons</taxon>
        <taxon>Gunneridae</taxon>
        <taxon>Pentapetalae</taxon>
        <taxon>Dilleniales</taxon>
        <taxon>Dilleniaceae</taxon>
        <taxon>Dillenia</taxon>
    </lineage>
</organism>
<dbReference type="Pfam" id="PF04851">
    <property type="entry name" value="ResIII"/>
    <property type="match status" value="1"/>
</dbReference>
<evidence type="ECO:0000256" key="16">
    <source>
        <dbReference type="ARBA" id="ARBA00023242"/>
    </source>
</evidence>
<keyword evidence="5" id="KW-0479">Metal-binding</keyword>
<keyword evidence="16" id="KW-0539">Nucleus</keyword>
<feature type="domain" description="Dicer dsRNA-binding fold" evidence="23">
    <location>
        <begin position="507"/>
        <end position="593"/>
    </location>
</feature>
<dbReference type="GO" id="GO:0005737">
    <property type="term" value="C:cytoplasm"/>
    <property type="evidence" value="ECO:0007669"/>
    <property type="project" value="TreeGrafter"/>
</dbReference>
<dbReference type="SUPFAM" id="SSF52540">
    <property type="entry name" value="P-loop containing nucleoside triphosphate hydrolases"/>
    <property type="match status" value="1"/>
</dbReference>
<evidence type="ECO:0000313" key="24">
    <source>
        <dbReference type="EMBL" id="KAK6911762.1"/>
    </source>
</evidence>
<dbReference type="GO" id="GO:0005524">
    <property type="term" value="F:ATP binding"/>
    <property type="evidence" value="ECO:0007669"/>
    <property type="project" value="UniProtKB-KW"/>
</dbReference>
<evidence type="ECO:0000256" key="17">
    <source>
        <dbReference type="ARBA" id="ARBA00035116"/>
    </source>
</evidence>
<dbReference type="CDD" id="cd18034">
    <property type="entry name" value="DEXHc_dicer"/>
    <property type="match status" value="1"/>
</dbReference>
<evidence type="ECO:0000256" key="14">
    <source>
        <dbReference type="ARBA" id="ARBA00023158"/>
    </source>
</evidence>
<comment type="subcellular location">
    <subcellularLocation>
        <location evidence="3">Nucleus</location>
    </subcellularLocation>
</comment>
<dbReference type="Gene3D" id="3.40.50.300">
    <property type="entry name" value="P-loop containing nucleotide triphosphate hydrolases"/>
    <property type="match status" value="2"/>
</dbReference>
<reference evidence="24 25" key="1">
    <citation type="submission" date="2023-12" db="EMBL/GenBank/DDBJ databases">
        <title>A high-quality genome assembly for Dillenia turbinata (Dilleniales).</title>
        <authorList>
            <person name="Chanderbali A."/>
        </authorList>
    </citation>
    <scope>NUCLEOTIDE SEQUENCE [LARGE SCALE GENOMIC DNA]</scope>
    <source>
        <strain evidence="24">LSX21</strain>
        <tissue evidence="24">Leaf</tissue>
    </source>
</reference>
<dbReference type="InterPro" id="IPR003100">
    <property type="entry name" value="PAZ_dom"/>
</dbReference>
<dbReference type="Pfam" id="PF00636">
    <property type="entry name" value="Ribonuclease_3"/>
    <property type="match status" value="2"/>
</dbReference>
<protein>
    <submittedName>
        <fullName evidence="24">Ribonuclease III domain</fullName>
    </submittedName>
</protein>
<dbReference type="Pfam" id="PF00271">
    <property type="entry name" value="Helicase_C"/>
    <property type="match status" value="1"/>
</dbReference>
<feature type="domain" description="RNase III" evidence="19">
    <location>
        <begin position="943"/>
        <end position="1075"/>
    </location>
</feature>
<keyword evidence="10" id="KW-0347">Helicase</keyword>
<dbReference type="SUPFAM" id="SSF69065">
    <property type="entry name" value="RNase III domain-like"/>
    <property type="match status" value="2"/>
</dbReference>
<evidence type="ECO:0000256" key="6">
    <source>
        <dbReference type="ARBA" id="ARBA00022737"/>
    </source>
</evidence>
<dbReference type="PROSITE" id="PS50821">
    <property type="entry name" value="PAZ"/>
    <property type="match status" value="1"/>
</dbReference>
<dbReference type="Gene3D" id="1.10.1520.10">
    <property type="entry name" value="Ribonuclease III domain"/>
    <property type="match status" value="2"/>
</dbReference>
<dbReference type="PANTHER" id="PTHR14950:SF70">
    <property type="entry name" value="ENDORIBONUCLEASE DICER HOMOLOG 2"/>
    <property type="match status" value="1"/>
</dbReference>
<evidence type="ECO:0000256" key="11">
    <source>
        <dbReference type="ARBA" id="ARBA00022840"/>
    </source>
</evidence>
<dbReference type="Gene3D" id="2.170.260.10">
    <property type="entry name" value="paz domain"/>
    <property type="match status" value="1"/>
</dbReference>
<evidence type="ECO:0000259" key="21">
    <source>
        <dbReference type="PROSITE" id="PS51192"/>
    </source>
</evidence>
<sequence>MLLRSYAYLLRKPSPFIAVFLVPTVVLVTQQAEAVKMHTDLKVGKYWGEMGVDFWDANVWKQEQDKYEVLMMTPAILLRALRCSYLKLDFIKVLIFDECHNARGRHPYACIMSEFYHPQLRANKSELPRIFGMTASPLKAKASSAAIGYWKQIRELENLMHSKVYTCVSDSVLAQYIPFSKIKIRTYEHKEIPYRLFDCLAKAMECLKIRHENSFKAMDVNSSSVDSVGKKLSRLYSDFIFCLTELGVWLALKAAESCASNASEIFSWVEMDVWGERALKDYSINVSNILSDHIQSGLGWSVGDDIAADMEVGLLTSKVVCLIDSLLEYRDLRDLRCIIFVQRVITAIVLQALLHEILPKRTVWKSEYIAGHRSRVQSQSRNLQNKIVEEFRKGAVNIIVATSILEEGLDVQSCNLVIRFDPSTTVCSFIQSRGRARMQNSDFVLMVRSGDPVQLEQVKNYLNSGKIMREESLRHSSLPCEPFTNEMCNEEYYRVESTGAIVTLSSSVGLLYFYCSRLPSDGYFKPTPRIHIDKEIGICTLHLPKDSPVQKVCVQSNSKMLKQIACLEVCKQLHKVGALTDNLVPQIVIEEALSPEHGGENEPYDCDQVKYFPPELVSNVVCPSSEQLYHGYSIELKKNFEYHIPVRNIMLVMSDKLQLDDESMKFDLEVDRGTLNVEIKFFGMIGLRPEEVLLGRRFQIAMFRVLLHHDLDKLKDILAGFHLGGEPGNADFVDYLLLPFAAKHLHPSIIDWTCVSSVLFSTENVQDMHMSNCPSNGYTHSVHTINGVICTCMLENCLVHTPHNDRLYHVTGILDKLNGNSLLRLKDGVITTYKRYFSSQYKISLCSQEEPLLCGRNILLVKDCLQKSGYKKDKEPSHNTVELPPELCFIVMAPIPISTFYSFTFLPSIMQRITSLLVAANLGKICTDHCKQNVVIPAIKVLEAITTKNCNQKFHLESLETLGDSFLKYAASQQLFKTYQNHHEGLLSIGREKIISNPALCKLACDRKLPGFIQNETFDLRNWIIPGDQTQSYILKEDRLSPIRKVFVVGRRIIRLKHVADAVEALIGAFLSTCGEMGALVFMEWLGIKVNFINTPYERQFSVHPEKMLNMEYLESLLKYSFRDRSLLVEALTHGSYMLPDIPRCYQRLEFLGDAVLDYLITAHLYLEFPGMSPGLITDLRSAQVNNDCYAQSAIKARLYKHILHASPELHKDIAVSVAEFLEFSRESTFGWESDAYFPKVLGDVFESLAGAILVDSGYNKDVVFKSMRPLLEPLITPDTLRLHPIRELHGLCQKEHYVRKIPVVTSENGMTSLELVVEANGVPYSHKCSARDKKTAEKVASRALLKSLLESIHGNEMQEP</sequence>
<keyword evidence="25" id="KW-1185">Reference proteome</keyword>
<dbReference type="Proteomes" id="UP001370490">
    <property type="component" value="Unassembled WGS sequence"/>
</dbReference>
<dbReference type="Pfam" id="PF03368">
    <property type="entry name" value="Dicer_dimer"/>
    <property type="match status" value="1"/>
</dbReference>
<dbReference type="PROSITE" id="PS51327">
    <property type="entry name" value="DICER_DSRBF"/>
    <property type="match status" value="1"/>
</dbReference>
<dbReference type="InterPro" id="IPR038248">
    <property type="entry name" value="Dicer_dimer_sf"/>
</dbReference>
<evidence type="ECO:0000256" key="3">
    <source>
        <dbReference type="ARBA" id="ARBA00004123"/>
    </source>
</evidence>
<dbReference type="GO" id="GO:0003723">
    <property type="term" value="F:RNA binding"/>
    <property type="evidence" value="ECO:0007669"/>
    <property type="project" value="UniProtKB-UniRule"/>
</dbReference>
<dbReference type="PROSITE" id="PS51194">
    <property type="entry name" value="HELICASE_CTER"/>
    <property type="match status" value="1"/>
</dbReference>
<dbReference type="SUPFAM" id="SSF101690">
    <property type="entry name" value="PAZ domain"/>
    <property type="match status" value="1"/>
</dbReference>
<feature type="domain" description="Helicase C-terminal" evidence="22">
    <location>
        <begin position="322"/>
        <end position="486"/>
    </location>
</feature>
<keyword evidence="13 18" id="KW-0694">RNA-binding</keyword>
<evidence type="ECO:0000256" key="18">
    <source>
        <dbReference type="PROSITE-ProRule" id="PRU00657"/>
    </source>
</evidence>
<feature type="domain" description="PAZ" evidence="20">
    <location>
        <begin position="780"/>
        <end position="892"/>
    </location>
</feature>
<comment type="cofactor">
    <cofactor evidence="1">
        <name>Mn(2+)</name>
        <dbReference type="ChEBI" id="CHEBI:29035"/>
    </cofactor>
</comment>
<evidence type="ECO:0000256" key="7">
    <source>
        <dbReference type="ARBA" id="ARBA00022741"/>
    </source>
</evidence>
<dbReference type="InterPro" id="IPR005034">
    <property type="entry name" value="Dicer_dimerisation"/>
</dbReference>